<dbReference type="PANTHER" id="PTHR43401">
    <property type="entry name" value="L-THREONINE 3-DEHYDROGENASE"/>
    <property type="match status" value="1"/>
</dbReference>
<evidence type="ECO:0000313" key="6">
    <source>
        <dbReference type="EMBL" id="CAB4670185.1"/>
    </source>
</evidence>
<keyword evidence="1" id="KW-0479">Metal-binding</keyword>
<dbReference type="SUPFAM" id="SSF50129">
    <property type="entry name" value="GroES-like"/>
    <property type="match status" value="1"/>
</dbReference>
<keyword evidence="2" id="KW-0862">Zinc</keyword>
<accession>A0A6J6GK38</accession>
<organism evidence="5">
    <name type="scientific">freshwater metagenome</name>
    <dbReference type="NCBI Taxonomy" id="449393"/>
    <lineage>
        <taxon>unclassified sequences</taxon>
        <taxon>metagenomes</taxon>
        <taxon>ecological metagenomes</taxon>
    </lineage>
</organism>
<dbReference type="Pfam" id="PF08240">
    <property type="entry name" value="ADH_N"/>
    <property type="match status" value="1"/>
</dbReference>
<dbReference type="PANTHER" id="PTHR43401:SF2">
    <property type="entry name" value="L-THREONINE 3-DEHYDROGENASE"/>
    <property type="match status" value="1"/>
</dbReference>
<dbReference type="Pfam" id="PF00107">
    <property type="entry name" value="ADH_zinc_N"/>
    <property type="match status" value="1"/>
</dbReference>
<dbReference type="CDD" id="cd08254">
    <property type="entry name" value="hydroxyacyl_CoA_DH"/>
    <property type="match status" value="1"/>
</dbReference>
<dbReference type="SMART" id="SM00829">
    <property type="entry name" value="PKS_ER"/>
    <property type="match status" value="1"/>
</dbReference>
<dbReference type="GO" id="GO:0016491">
    <property type="term" value="F:oxidoreductase activity"/>
    <property type="evidence" value="ECO:0007669"/>
    <property type="project" value="UniProtKB-KW"/>
</dbReference>
<dbReference type="InterPro" id="IPR036291">
    <property type="entry name" value="NAD(P)-bd_dom_sf"/>
</dbReference>
<keyword evidence="3" id="KW-0560">Oxidoreductase</keyword>
<evidence type="ECO:0000256" key="3">
    <source>
        <dbReference type="ARBA" id="ARBA00023002"/>
    </source>
</evidence>
<dbReference type="EMBL" id="CAEZUG010000098">
    <property type="protein sequence ID" value="CAB4601661.1"/>
    <property type="molecule type" value="Genomic_DNA"/>
</dbReference>
<dbReference type="InterPro" id="IPR013149">
    <property type="entry name" value="ADH-like_C"/>
</dbReference>
<dbReference type="EMBL" id="CAEZZB010000141">
    <property type="protein sequence ID" value="CAB4753216.1"/>
    <property type="molecule type" value="Genomic_DNA"/>
</dbReference>
<dbReference type="InterPro" id="IPR020843">
    <property type="entry name" value="ER"/>
</dbReference>
<evidence type="ECO:0000259" key="4">
    <source>
        <dbReference type="SMART" id="SM00829"/>
    </source>
</evidence>
<name>A0A6J6GK38_9ZZZZ</name>
<dbReference type="SUPFAM" id="SSF51735">
    <property type="entry name" value="NAD(P)-binding Rossmann-fold domains"/>
    <property type="match status" value="1"/>
</dbReference>
<evidence type="ECO:0000256" key="1">
    <source>
        <dbReference type="ARBA" id="ARBA00022723"/>
    </source>
</evidence>
<gene>
    <name evidence="5" type="ORF">UFOPK1795_01229</name>
    <name evidence="6" type="ORF">UFOPK2275_01018</name>
    <name evidence="7" type="ORF">UFOPK2816_00937</name>
</gene>
<dbReference type="InterPro" id="IPR050129">
    <property type="entry name" value="Zn_alcohol_dh"/>
</dbReference>
<feature type="domain" description="Enoyl reductase (ER)" evidence="4">
    <location>
        <begin position="9"/>
        <end position="332"/>
    </location>
</feature>
<protein>
    <submittedName>
        <fullName evidence="5">Unannotated protein</fullName>
    </submittedName>
</protein>
<dbReference type="GO" id="GO:0008270">
    <property type="term" value="F:zinc ion binding"/>
    <property type="evidence" value="ECO:0007669"/>
    <property type="project" value="InterPro"/>
</dbReference>
<dbReference type="AlphaFoldDB" id="A0A6J6GK38"/>
<evidence type="ECO:0000256" key="2">
    <source>
        <dbReference type="ARBA" id="ARBA00022833"/>
    </source>
</evidence>
<dbReference type="PROSITE" id="PS00059">
    <property type="entry name" value="ADH_ZINC"/>
    <property type="match status" value="1"/>
</dbReference>
<reference evidence="5" key="1">
    <citation type="submission" date="2020-05" db="EMBL/GenBank/DDBJ databases">
        <authorList>
            <person name="Chiriac C."/>
            <person name="Salcher M."/>
            <person name="Ghai R."/>
            <person name="Kavagutti S V."/>
        </authorList>
    </citation>
    <scope>NUCLEOTIDE SEQUENCE</scope>
</reference>
<dbReference type="InterPro" id="IPR002328">
    <property type="entry name" value="ADH_Zn_CS"/>
</dbReference>
<sequence length="334" mass="35582">MRAGRIKISTRQFAVTDHPIPQPSQGQVRIQIKAAGVCLSDVHLLDSTLSPGYLEGDEVTVGHEVAGVIEKLGEGVTGWDIGDRVIVCAGIRDEKGRVRTQGFDFDGGFAEYMVADAHTLVAIHDELNFEQACIIPDAVSTPWAAITHTAKIQPGESSAVFGIGGLGIHAVQLLKIIGSNPIIAVDPLPQARERALAVGADLALDPNDEEFSKKIRSVTNGRGIDAAFDFAGVSAVRQQALPLLAEGGRLVIVGIASQAITIPNDMAFVYKRNQILGHYGSEPHHTQELVELIRIGKLDLSGSITSTMPLEDASAALHQLAQKIGNPIRIVLKP</sequence>
<evidence type="ECO:0000313" key="7">
    <source>
        <dbReference type="EMBL" id="CAB4753216.1"/>
    </source>
</evidence>
<dbReference type="InterPro" id="IPR013154">
    <property type="entry name" value="ADH-like_N"/>
</dbReference>
<proteinExistence type="predicted"/>
<dbReference type="Gene3D" id="3.90.180.10">
    <property type="entry name" value="Medium-chain alcohol dehydrogenases, catalytic domain"/>
    <property type="match status" value="1"/>
</dbReference>
<evidence type="ECO:0000313" key="5">
    <source>
        <dbReference type="EMBL" id="CAB4601661.1"/>
    </source>
</evidence>
<dbReference type="InterPro" id="IPR011032">
    <property type="entry name" value="GroES-like_sf"/>
</dbReference>
<dbReference type="EMBL" id="CAEZWQ010000139">
    <property type="protein sequence ID" value="CAB4670185.1"/>
    <property type="molecule type" value="Genomic_DNA"/>
</dbReference>